<reference evidence="3 4" key="1">
    <citation type="submission" date="2013-10" db="EMBL/GenBank/DDBJ databases">
        <title>The Genome Sequence of Helicobacter canis NCTC 12740.</title>
        <authorList>
            <consortium name="The Broad Institute Genomics Platform"/>
            <person name="Earl A."/>
            <person name="Fox J.G."/>
            <person name="Shen Z."/>
            <person name="Young S.K."/>
            <person name="Zeng Q."/>
            <person name="Gargeya S."/>
            <person name="Fitzgerald M."/>
            <person name="Abouelleil A."/>
            <person name="Alvarado L."/>
            <person name="Chapman S.B."/>
            <person name="Gainer-Dewar J."/>
            <person name="Goldberg J."/>
            <person name="Griggs A."/>
            <person name="Gujja S."/>
            <person name="Hansen M."/>
            <person name="Howarth C."/>
            <person name="Imamovic A."/>
            <person name="Ireland A."/>
            <person name="Larimer J."/>
            <person name="McCowan C."/>
            <person name="Murphy C."/>
            <person name="Pearson M."/>
            <person name="Poon T.W."/>
            <person name="Priest M."/>
            <person name="Roberts A."/>
            <person name="Saif S."/>
            <person name="Shea T."/>
            <person name="Sykes S."/>
            <person name="Wortman J."/>
            <person name="Nusbaum C."/>
            <person name="Birren B."/>
        </authorList>
    </citation>
    <scope>NUCLEOTIDE SEQUENCE [LARGE SCALE GENOMIC DNA]</scope>
    <source>
        <strain evidence="3 4">NCTC 12740</strain>
    </source>
</reference>
<dbReference type="HOGENOM" id="CLU_442644_0_0_7"/>
<gene>
    <name evidence="3" type="ORF">HMPREF2087_01411</name>
</gene>
<evidence type="ECO:0000313" key="4">
    <source>
        <dbReference type="Proteomes" id="UP000018688"/>
    </source>
</evidence>
<accession>V8CDU6</accession>
<dbReference type="InterPro" id="IPR005094">
    <property type="entry name" value="Endonuclease_MobA/VirD2"/>
</dbReference>
<dbReference type="Pfam" id="PF03432">
    <property type="entry name" value="Relaxase"/>
    <property type="match status" value="1"/>
</dbReference>
<evidence type="ECO:0000256" key="1">
    <source>
        <dbReference type="SAM" id="MobiDB-lite"/>
    </source>
</evidence>
<evidence type="ECO:0000259" key="2">
    <source>
        <dbReference type="Pfam" id="PF03432"/>
    </source>
</evidence>
<dbReference type="Proteomes" id="UP000018688">
    <property type="component" value="Unassembled WGS sequence"/>
</dbReference>
<name>V8CDU6_9HELI</name>
<feature type="region of interest" description="Disordered" evidence="1">
    <location>
        <begin position="591"/>
        <end position="619"/>
    </location>
</feature>
<dbReference type="PATRIC" id="fig|1357399.3.peg.1477"/>
<dbReference type="eggNOG" id="COG3843">
    <property type="taxonomic scope" value="Bacteria"/>
</dbReference>
<dbReference type="OrthoDB" id="5362551at2"/>
<protein>
    <recommendedName>
        <fullName evidence="2">MobA/VirD2-like nuclease domain-containing protein</fullName>
    </recommendedName>
</protein>
<evidence type="ECO:0000313" key="3">
    <source>
        <dbReference type="EMBL" id="ETD25583.1"/>
    </source>
</evidence>
<keyword evidence="4" id="KW-1185">Reference proteome</keyword>
<sequence>MRKVVLDVTEHLLDKDESLFEYVSFKKQKQSAVPYERKAFAQFHSHIVTSKQIFSTSSHKKQVVIKNIGNMKQAHLRNALGYCLKNSSLNHNALQVLLQESIVQGIAFDQCHQALSYEQILDDWSKDFSKNPHTNEALHLVFSLDEIPSQRASEILQCAVSETMQANFADYKYVMIPHNHQNRPHIHLIINKTNIFTKKKLHFKDKAEISNFFNTLREDFAYNLLTYSQGKLDYTNEVTSKEFRENLLASKEESIRQSTSSDDGSAIIKDIEYIITQKRALDSLNIKAKTLYLRTQELEKEHRNTNIYRTNVTKKIAHIIEQGKTPTRLIEKERVLADRIVCLHNQIQDNNKQLTHLRAGIRQLVDSNENFASFTKHFNALHKKKALLSSCKGFERYLSKDLITKLNVIKNEVHYSSVALQHHFAEFSTSVLQQSRSKQRSAFALQKQLRRLHTFRDIVDSMSFDDVRSSKQKDKALSDIAELEANLHSAILARFSYLQAQTKESKSFLESFASTYTKQTLPDELYLQAFQTTLGLYQKHLYCEKELAFCKKVFDRYGIDYGLAIDTGLHNAAKHTLESLQTKALESKDLNPSNAISKESSQANTSKQEIATQSPPRTL</sequence>
<organism evidence="3 4">
    <name type="scientific">Helicobacter canis NCTC 12740</name>
    <dbReference type="NCBI Taxonomy" id="1357399"/>
    <lineage>
        <taxon>Bacteria</taxon>
        <taxon>Pseudomonadati</taxon>
        <taxon>Campylobacterota</taxon>
        <taxon>Epsilonproteobacteria</taxon>
        <taxon>Campylobacterales</taxon>
        <taxon>Helicobacteraceae</taxon>
        <taxon>Helicobacter</taxon>
    </lineage>
</organism>
<dbReference type="AlphaFoldDB" id="V8CDU6"/>
<feature type="domain" description="MobA/VirD2-like nuclease" evidence="2">
    <location>
        <begin position="113"/>
        <end position="211"/>
    </location>
</feature>
<dbReference type="EMBL" id="AZJJ01000007">
    <property type="protein sequence ID" value="ETD25583.1"/>
    <property type="molecule type" value="Genomic_DNA"/>
</dbReference>
<proteinExistence type="predicted"/>
<comment type="caution">
    <text evidence="3">The sequence shown here is derived from an EMBL/GenBank/DDBJ whole genome shotgun (WGS) entry which is preliminary data.</text>
</comment>
<dbReference type="RefSeq" id="WP_023930419.1">
    <property type="nucleotide sequence ID" value="NZ_KI669458.1"/>
</dbReference>